<dbReference type="PRINTS" id="PR00111">
    <property type="entry name" value="ABHYDROLASE"/>
</dbReference>
<dbReference type="SUPFAM" id="SSF53474">
    <property type="entry name" value="alpha/beta-Hydrolases"/>
    <property type="match status" value="1"/>
</dbReference>
<dbReference type="Proteomes" id="UP000000322">
    <property type="component" value="Chromosome"/>
</dbReference>
<dbReference type="Pfam" id="PF12697">
    <property type="entry name" value="Abhydrolase_6"/>
    <property type="match status" value="1"/>
</dbReference>
<dbReference type="AlphaFoldDB" id="D1BFS7"/>
<dbReference type="OrthoDB" id="63519at2"/>
<dbReference type="GO" id="GO:0016746">
    <property type="term" value="F:acyltransferase activity"/>
    <property type="evidence" value="ECO:0007669"/>
    <property type="project" value="UniProtKB-KW"/>
</dbReference>
<dbReference type="InterPro" id="IPR029058">
    <property type="entry name" value="AB_hydrolase_fold"/>
</dbReference>
<keyword evidence="3" id="KW-1185">Reference proteome</keyword>
<reference evidence="2 3" key="1">
    <citation type="journal article" date="2009" name="Stand. Genomic Sci.">
        <title>Complete genome sequence of Sanguibacter keddieii type strain (ST-74).</title>
        <authorList>
            <person name="Ivanova N."/>
            <person name="Sikorski J."/>
            <person name="Sims D."/>
            <person name="Brettin T."/>
            <person name="Detter J.C."/>
            <person name="Han C."/>
            <person name="Lapidus A."/>
            <person name="Copeland A."/>
            <person name="Glavina Del Rio T."/>
            <person name="Nolan M."/>
            <person name="Chen F."/>
            <person name="Lucas S."/>
            <person name="Tice H."/>
            <person name="Cheng J.F."/>
            <person name="Bruce D."/>
            <person name="Goodwin L."/>
            <person name="Pitluck S."/>
            <person name="Pati A."/>
            <person name="Mavromatis K."/>
            <person name="Chen A."/>
            <person name="Palaniappan K."/>
            <person name="D'haeseleer P."/>
            <person name="Chain P."/>
            <person name="Bristow J."/>
            <person name="Eisen J.A."/>
            <person name="Markowitz V."/>
            <person name="Hugenholtz P."/>
            <person name="Goker M."/>
            <person name="Pukall R."/>
            <person name="Klenk H.P."/>
            <person name="Kyrpides N.C."/>
        </authorList>
    </citation>
    <scope>NUCLEOTIDE SEQUENCE [LARGE SCALE GENOMIC DNA]</scope>
    <source>
        <strain evidence="3">ATCC 51767 / DSM 10542 / NCFB 3025 / ST-74</strain>
    </source>
</reference>
<dbReference type="ESTHER" id="sanks-d1bfs7">
    <property type="family name" value="Epoxide_hydrolase"/>
</dbReference>
<dbReference type="RefSeq" id="WP_012866507.1">
    <property type="nucleotide sequence ID" value="NC_013521.1"/>
</dbReference>
<gene>
    <name evidence="2" type="ordered locus">Sked_15020</name>
</gene>
<dbReference type="PANTHER" id="PTHR43689">
    <property type="entry name" value="HYDROLASE"/>
    <property type="match status" value="1"/>
</dbReference>
<dbReference type="KEGG" id="ske:Sked_15020"/>
<keyword evidence="2" id="KW-0012">Acyltransferase</keyword>
<sequence>MHLHEPHLPDPVPVVIDGASIATYVLEPDGPSAGDVVLCHGTPWSSRVWAQVARRLSATHRVHLWDMPGYGRSTMDAGTPVGLPTQSVRLARLLSHWGLDRPHVVAHDVGGAVALGAHLLHGAEYADLFLWDAVTLDPWGSPFFRLVADHPDVFPQLPPALHAALVREYVSGASRHRLDAATTDVLVEPWLDEDGQRAFYRQVAALRPEDTRPVAARLGEVRCEVGVGWGAEDPWVPVEQAGRLRALLPGDVPVVELDDVGHLAPLEAPGAVHHALDAWLSTGRESLTLDPGAAEQA</sequence>
<accession>D1BFS7</accession>
<organism evidence="2 3">
    <name type="scientific">Sanguibacter keddieii (strain ATCC 51767 / DSM 10542 / NCFB 3025 / ST-74)</name>
    <dbReference type="NCBI Taxonomy" id="446469"/>
    <lineage>
        <taxon>Bacteria</taxon>
        <taxon>Bacillati</taxon>
        <taxon>Actinomycetota</taxon>
        <taxon>Actinomycetes</taxon>
        <taxon>Micrococcales</taxon>
        <taxon>Sanguibacteraceae</taxon>
        <taxon>Sanguibacter</taxon>
    </lineage>
</organism>
<feature type="domain" description="AB hydrolase-1" evidence="1">
    <location>
        <begin position="36"/>
        <end position="272"/>
    </location>
</feature>
<protein>
    <submittedName>
        <fullName evidence="2">Predicted hydrolase or acyltransferase of alpha/beta superfamily</fullName>
    </submittedName>
</protein>
<keyword evidence="2" id="KW-0378">Hydrolase</keyword>
<dbReference type="InterPro" id="IPR000073">
    <property type="entry name" value="AB_hydrolase_1"/>
</dbReference>
<dbReference type="eggNOG" id="COG2267">
    <property type="taxonomic scope" value="Bacteria"/>
</dbReference>
<evidence type="ECO:0000259" key="1">
    <source>
        <dbReference type="Pfam" id="PF12697"/>
    </source>
</evidence>
<dbReference type="EMBL" id="CP001819">
    <property type="protein sequence ID" value="ACZ21438.1"/>
    <property type="molecule type" value="Genomic_DNA"/>
</dbReference>
<dbReference type="GO" id="GO:0016787">
    <property type="term" value="F:hydrolase activity"/>
    <property type="evidence" value="ECO:0007669"/>
    <property type="project" value="UniProtKB-KW"/>
</dbReference>
<dbReference type="PANTHER" id="PTHR43689:SF8">
    <property type="entry name" value="ALPHA_BETA-HYDROLASES SUPERFAMILY PROTEIN"/>
    <property type="match status" value="1"/>
</dbReference>
<name>D1BFS7_SANKS</name>
<dbReference type="Gene3D" id="3.40.50.1820">
    <property type="entry name" value="alpha/beta hydrolase"/>
    <property type="match status" value="1"/>
</dbReference>
<dbReference type="STRING" id="446469.Sked_15020"/>
<evidence type="ECO:0000313" key="2">
    <source>
        <dbReference type="EMBL" id="ACZ21438.1"/>
    </source>
</evidence>
<proteinExistence type="predicted"/>
<keyword evidence="2" id="KW-0808">Transferase</keyword>
<dbReference type="HOGENOM" id="CLU_020336_13_3_11"/>
<evidence type="ECO:0000313" key="3">
    <source>
        <dbReference type="Proteomes" id="UP000000322"/>
    </source>
</evidence>